<proteinExistence type="predicted"/>
<protein>
    <recommendedName>
        <fullName evidence="4">Cobalt transporter subunit (CbtB)</fullName>
    </recommendedName>
</protein>
<organism evidence="2 3">
    <name type="scientific">Neosynechococcus sphagnicola sy1</name>
    <dbReference type="NCBI Taxonomy" id="1497020"/>
    <lineage>
        <taxon>Bacteria</taxon>
        <taxon>Bacillati</taxon>
        <taxon>Cyanobacteriota</taxon>
        <taxon>Cyanophyceae</taxon>
        <taxon>Neosynechococcales</taxon>
        <taxon>Neosynechococcaceae</taxon>
        <taxon>Neosynechococcus</taxon>
    </lineage>
</organism>
<keyword evidence="3" id="KW-1185">Reference proteome</keyword>
<name>A0A098TND6_9CYAN</name>
<evidence type="ECO:0000313" key="3">
    <source>
        <dbReference type="Proteomes" id="UP000030170"/>
    </source>
</evidence>
<comment type="caution">
    <text evidence="2">The sequence shown here is derived from an EMBL/GenBank/DDBJ whole genome shotgun (WGS) entry which is preliminary data.</text>
</comment>
<accession>A0A098TND6</accession>
<keyword evidence="1" id="KW-0812">Transmembrane</keyword>
<dbReference type="AlphaFoldDB" id="A0A098TND6"/>
<dbReference type="Proteomes" id="UP000030170">
    <property type="component" value="Unassembled WGS sequence"/>
</dbReference>
<gene>
    <name evidence="2" type="ORF">DO97_20020</name>
</gene>
<feature type="transmembrane region" description="Helical" evidence="1">
    <location>
        <begin position="24"/>
        <end position="46"/>
    </location>
</feature>
<reference evidence="2 3" key="1">
    <citation type="journal article" date="2014" name="Mol. Ecol.">
        <title>Evolution of Synechococcus.</title>
        <authorList>
            <person name="Dvorak P."/>
            <person name="Casamatta D."/>
            <person name="Hasler P."/>
            <person name="Poulickova A."/>
            <person name="Ondrej V."/>
            <person name="Sanges R."/>
        </authorList>
    </citation>
    <scope>NUCLEOTIDE SEQUENCE [LARGE SCALE GENOMIC DNA]</scope>
    <source>
        <strain evidence="2 3">CAUP A 1101</strain>
    </source>
</reference>
<dbReference type="OrthoDB" id="2627906at2"/>
<keyword evidence="1" id="KW-1133">Transmembrane helix</keyword>
<evidence type="ECO:0008006" key="4">
    <source>
        <dbReference type="Google" id="ProtNLM"/>
    </source>
</evidence>
<dbReference type="RefSeq" id="WP_036531406.1">
    <property type="nucleotide sequence ID" value="NZ_JJML01000008.1"/>
</dbReference>
<sequence>MTAQSPISTQQQVRRWTLSTPVQATLYLSLCSLTLWTLYFTTYPPIHDQFHSLRHHTLLVGCH</sequence>
<evidence type="ECO:0000256" key="1">
    <source>
        <dbReference type="SAM" id="Phobius"/>
    </source>
</evidence>
<evidence type="ECO:0000313" key="2">
    <source>
        <dbReference type="EMBL" id="KGF73382.1"/>
    </source>
</evidence>
<keyword evidence="1" id="KW-0472">Membrane</keyword>
<dbReference type="EMBL" id="JJML01000008">
    <property type="protein sequence ID" value="KGF73382.1"/>
    <property type="molecule type" value="Genomic_DNA"/>
</dbReference>